<reference evidence="2" key="1">
    <citation type="submission" date="2025-08" db="UniProtKB">
        <authorList>
            <consortium name="RefSeq"/>
        </authorList>
    </citation>
    <scope>IDENTIFICATION</scope>
    <source>
        <tissue evidence="2">Muscle</tissue>
    </source>
</reference>
<gene>
    <name evidence="2" type="primary">LOC106465046</name>
</gene>
<protein>
    <submittedName>
        <fullName evidence="2">Uncharacterized protein LOC106465046</fullName>
    </submittedName>
</protein>
<evidence type="ECO:0000313" key="1">
    <source>
        <dbReference type="Proteomes" id="UP000694941"/>
    </source>
</evidence>
<sequence>MSNVKALSAGHIGTGSAFYVELRTPHEGSTSYKRQARPVSPPVAFTSSYSFPQDPTCSSYPQTAAPHTPVSLYAPAQLYRDASYNAEFECLRKAEHHIQHHQGQNQVRRRLTLLPAADVNIIHERFDRERYLEAYRYSNERDAAMPVTSVVPSAALLQTVHNHAVAPVTVPVNSVPSGMDMYQVSKRPRLAVEHKTSLYQPLVIDTRDVSEIRKVHQPIQLGFPLYLIL</sequence>
<accession>A0ABM1BF23</accession>
<organism evidence="1 2">
    <name type="scientific">Limulus polyphemus</name>
    <name type="common">Atlantic horseshoe crab</name>
    <dbReference type="NCBI Taxonomy" id="6850"/>
    <lineage>
        <taxon>Eukaryota</taxon>
        <taxon>Metazoa</taxon>
        <taxon>Ecdysozoa</taxon>
        <taxon>Arthropoda</taxon>
        <taxon>Chelicerata</taxon>
        <taxon>Merostomata</taxon>
        <taxon>Xiphosura</taxon>
        <taxon>Limulidae</taxon>
        <taxon>Limulus</taxon>
    </lineage>
</organism>
<dbReference type="GeneID" id="106465046"/>
<feature type="non-terminal residue" evidence="2">
    <location>
        <position position="229"/>
    </location>
</feature>
<dbReference type="RefSeq" id="XP_013780691.2">
    <property type="nucleotide sequence ID" value="XM_013925237.2"/>
</dbReference>
<keyword evidence="1" id="KW-1185">Reference proteome</keyword>
<proteinExistence type="predicted"/>
<evidence type="ECO:0000313" key="2">
    <source>
        <dbReference type="RefSeq" id="XP_013780691.2"/>
    </source>
</evidence>
<name>A0ABM1BF23_LIMPO</name>
<dbReference type="Proteomes" id="UP000694941">
    <property type="component" value="Unplaced"/>
</dbReference>